<evidence type="ECO:0000313" key="2">
    <source>
        <dbReference type="EMBL" id="MFC7097517.1"/>
    </source>
</evidence>
<keyword evidence="1" id="KW-1133">Transmembrane helix</keyword>
<dbReference type="EMBL" id="JBHTAG010000003">
    <property type="protein sequence ID" value="MFC7097517.1"/>
    <property type="molecule type" value="Genomic_DNA"/>
</dbReference>
<dbReference type="RefSeq" id="WP_276237992.1">
    <property type="nucleotide sequence ID" value="NZ_CP119989.1"/>
</dbReference>
<dbReference type="GeneID" id="79268570"/>
<feature type="transmembrane region" description="Helical" evidence="1">
    <location>
        <begin position="263"/>
        <end position="285"/>
    </location>
</feature>
<accession>A0ABD5WVC1</accession>
<sequence>MSSADALLGADRRMRLVAVAGATALVAVGVVAAETPWAAGADSAVPFLATTALLGGPALAAENARRAGGVLGSWLLAFGLVFSVAWCLAVPSGVATGIGVVVPVVAAASTATGVGLPGYALGEFLRRRSDGLDEAAGSARVRRVLLPRSRRAAVRWAVVAAAAFDAALAAAVWVPRHPVTGALTVAEVFDPLAAAAGDPRVGVLVAAGWVGAAAVPAARHAGLFVSWGVVFAPVFGGAGARFVDSVSASGVATFDVALAAVTAAVLAVFLGTFGFVVGVGARSLAPRTPALRR</sequence>
<feature type="transmembrane region" description="Helical" evidence="1">
    <location>
        <begin position="100"/>
        <end position="121"/>
    </location>
</feature>
<evidence type="ECO:0000256" key="1">
    <source>
        <dbReference type="SAM" id="Phobius"/>
    </source>
</evidence>
<keyword evidence="3" id="KW-1185">Reference proteome</keyword>
<evidence type="ECO:0000313" key="3">
    <source>
        <dbReference type="Proteomes" id="UP001596388"/>
    </source>
</evidence>
<dbReference type="Proteomes" id="UP001596388">
    <property type="component" value="Unassembled WGS sequence"/>
</dbReference>
<comment type="caution">
    <text evidence="2">The sequence shown here is derived from an EMBL/GenBank/DDBJ whole genome shotgun (WGS) entry which is preliminary data.</text>
</comment>
<organism evidence="2 3">
    <name type="scientific">Halobaculum marinum</name>
    <dbReference type="NCBI Taxonomy" id="3031996"/>
    <lineage>
        <taxon>Archaea</taxon>
        <taxon>Methanobacteriati</taxon>
        <taxon>Methanobacteriota</taxon>
        <taxon>Stenosarchaea group</taxon>
        <taxon>Halobacteria</taxon>
        <taxon>Halobacteriales</taxon>
        <taxon>Haloferacaceae</taxon>
        <taxon>Halobaculum</taxon>
    </lineage>
</organism>
<feature type="transmembrane region" description="Helical" evidence="1">
    <location>
        <begin position="73"/>
        <end position="94"/>
    </location>
</feature>
<reference evidence="2 3" key="1">
    <citation type="journal article" date="2019" name="Int. J. Syst. Evol. Microbiol.">
        <title>The Global Catalogue of Microorganisms (GCM) 10K type strain sequencing project: providing services to taxonomists for standard genome sequencing and annotation.</title>
        <authorList>
            <consortium name="The Broad Institute Genomics Platform"/>
            <consortium name="The Broad Institute Genome Sequencing Center for Infectious Disease"/>
            <person name="Wu L."/>
            <person name="Ma J."/>
        </authorList>
    </citation>
    <scope>NUCLEOTIDE SEQUENCE [LARGE SCALE GENOMIC DNA]</scope>
    <source>
        <strain evidence="2 3">DT55</strain>
    </source>
</reference>
<feature type="transmembrane region" description="Helical" evidence="1">
    <location>
        <begin position="43"/>
        <end position="61"/>
    </location>
</feature>
<gene>
    <name evidence="2" type="ORF">ACFQKD_09395</name>
</gene>
<feature type="transmembrane region" description="Helical" evidence="1">
    <location>
        <begin position="201"/>
        <end position="217"/>
    </location>
</feature>
<feature type="transmembrane region" description="Helical" evidence="1">
    <location>
        <begin position="224"/>
        <end position="243"/>
    </location>
</feature>
<keyword evidence="1" id="KW-0812">Transmembrane</keyword>
<feature type="transmembrane region" description="Helical" evidence="1">
    <location>
        <begin position="152"/>
        <end position="174"/>
    </location>
</feature>
<protein>
    <submittedName>
        <fullName evidence="2">Uncharacterized protein</fullName>
    </submittedName>
</protein>
<keyword evidence="1" id="KW-0472">Membrane</keyword>
<dbReference type="AlphaFoldDB" id="A0ABD5WVC1"/>
<name>A0ABD5WVC1_9EURY</name>
<proteinExistence type="predicted"/>